<proteinExistence type="predicted"/>
<keyword evidence="2" id="KW-1185">Reference proteome</keyword>
<accession>A0ABX9Y375</accession>
<comment type="caution">
    <text evidence="1">The sequence shown here is derived from an EMBL/GenBank/DDBJ whole genome shotgun (WGS) entry which is preliminary data.</text>
</comment>
<protein>
    <recommendedName>
        <fullName evidence="3">Transcriptional regulator</fullName>
    </recommendedName>
</protein>
<dbReference type="Proteomes" id="UP000274694">
    <property type="component" value="Unassembled WGS sequence"/>
</dbReference>
<evidence type="ECO:0000313" key="2">
    <source>
        <dbReference type="Proteomes" id="UP000274694"/>
    </source>
</evidence>
<dbReference type="EMBL" id="QGTA01000187">
    <property type="protein sequence ID" value="RQW92438.1"/>
    <property type="molecule type" value="Genomic_DNA"/>
</dbReference>
<name>A0ABX9Y375_MICCH</name>
<organism evidence="1 2">
    <name type="scientific">Micromonospora chalcea</name>
    <dbReference type="NCBI Taxonomy" id="1874"/>
    <lineage>
        <taxon>Bacteria</taxon>
        <taxon>Bacillati</taxon>
        <taxon>Actinomycetota</taxon>
        <taxon>Actinomycetes</taxon>
        <taxon>Micromonosporales</taxon>
        <taxon>Micromonosporaceae</taxon>
        <taxon>Micromonospora</taxon>
    </lineage>
</organism>
<reference evidence="1 2" key="1">
    <citation type="submission" date="2018-05" db="EMBL/GenBank/DDBJ databases">
        <title>Micromonospora from Atacama Desert.</title>
        <authorList>
            <person name="Carro L."/>
            <person name="Goodfellow M."/>
            <person name="Klenk H.-P."/>
        </authorList>
    </citation>
    <scope>NUCLEOTIDE SEQUENCE [LARGE SCALE GENOMIC DNA]</scope>
    <source>
        <strain evidence="1 2">LB41</strain>
    </source>
</reference>
<evidence type="ECO:0008006" key="3">
    <source>
        <dbReference type="Google" id="ProtNLM"/>
    </source>
</evidence>
<evidence type="ECO:0000313" key="1">
    <source>
        <dbReference type="EMBL" id="RQW92438.1"/>
    </source>
</evidence>
<sequence length="115" mass="12978">MVGHTGPVSTTEALPSRLHGVADRIPTSLDDLKGPERGRVTLPTRLAWSGLSEFDVDDSGQRLTLYRTLMDCGQREDIVRYVNPALLRQDWSRIRKLTAHRVIRLWESRMPGLAA</sequence>
<gene>
    <name evidence="1" type="ORF">DLJ60_14490</name>
</gene>